<feature type="region of interest" description="Disordered" evidence="6">
    <location>
        <begin position="291"/>
        <end position="323"/>
    </location>
</feature>
<dbReference type="SUPFAM" id="SSF81321">
    <property type="entry name" value="Family A G protein-coupled receptor-like"/>
    <property type="match status" value="1"/>
</dbReference>
<dbReference type="InterPro" id="IPR000276">
    <property type="entry name" value="GPCR_Rhodpsn"/>
</dbReference>
<keyword evidence="4 7" id="KW-1133">Transmembrane helix</keyword>
<feature type="compositionally biased region" description="Low complexity" evidence="6">
    <location>
        <begin position="298"/>
        <end position="317"/>
    </location>
</feature>
<evidence type="ECO:0000256" key="1">
    <source>
        <dbReference type="ARBA" id="ARBA00004370"/>
    </source>
</evidence>
<comment type="similarity">
    <text evidence="2">Belongs to the G-protein coupled receptor 1 family.</text>
</comment>
<name>A0ABP1Q5E0_9HEXA</name>
<dbReference type="Proteomes" id="UP001642540">
    <property type="component" value="Unassembled WGS sequence"/>
</dbReference>
<evidence type="ECO:0000313" key="10">
    <source>
        <dbReference type="Proteomes" id="UP001642540"/>
    </source>
</evidence>
<feature type="transmembrane region" description="Helical" evidence="7">
    <location>
        <begin position="40"/>
        <end position="60"/>
    </location>
</feature>
<evidence type="ECO:0000313" key="9">
    <source>
        <dbReference type="EMBL" id="CAL8085397.1"/>
    </source>
</evidence>
<dbReference type="PROSITE" id="PS50262">
    <property type="entry name" value="G_PROTEIN_RECEP_F1_2"/>
    <property type="match status" value="1"/>
</dbReference>
<gene>
    <name evidence="9" type="ORF">ODALV1_LOCUS6100</name>
</gene>
<dbReference type="PANTHER" id="PTHR46641:SF2">
    <property type="entry name" value="FMRFAMIDE RECEPTOR"/>
    <property type="match status" value="1"/>
</dbReference>
<evidence type="ECO:0000256" key="7">
    <source>
        <dbReference type="SAM" id="Phobius"/>
    </source>
</evidence>
<sequence length="323" mass="36985">MDAALIFTAVLTLLICFFGLIGNALCLLVLLHKDMGNSSYVFLLQGLTVSDILLLTISTLRTFSNLHFVNIGNPHLQTFFFFWDWICTSGTKFYTVAISLERFFVITFPLVAHRVVTVKRSKLFALSVLVFVILLSCFSYLYSCCIDKGSFNIYVAIVLHFLPFTIVLILNVFIFIGIRNFRALRRSVKKPSENSEDESASIMLFAVVVVFGFCYSFEFIRRIMNYISPEYMTQWKHYDYPINHLADIFYVLNSSVNFLIYCLLGSTFRAVFLKIFRARFGWLREKFGEEKTENSVVSRSEASKVSQSSSSLAVSKECGLDEI</sequence>
<evidence type="ECO:0000256" key="5">
    <source>
        <dbReference type="ARBA" id="ARBA00023136"/>
    </source>
</evidence>
<dbReference type="Gene3D" id="1.20.1070.10">
    <property type="entry name" value="Rhodopsin 7-helix transmembrane proteins"/>
    <property type="match status" value="1"/>
</dbReference>
<keyword evidence="5 7" id="KW-0472">Membrane</keyword>
<reference evidence="9 10" key="1">
    <citation type="submission" date="2024-08" db="EMBL/GenBank/DDBJ databases">
        <authorList>
            <person name="Cucini C."/>
            <person name="Frati F."/>
        </authorList>
    </citation>
    <scope>NUCLEOTIDE SEQUENCE [LARGE SCALE GENOMIC DNA]</scope>
</reference>
<comment type="caution">
    <text evidence="9">The sequence shown here is derived from an EMBL/GenBank/DDBJ whole genome shotgun (WGS) entry which is preliminary data.</text>
</comment>
<proteinExistence type="inferred from homology"/>
<dbReference type="EMBL" id="CAXLJM020000019">
    <property type="protein sequence ID" value="CAL8085397.1"/>
    <property type="molecule type" value="Genomic_DNA"/>
</dbReference>
<protein>
    <recommendedName>
        <fullName evidence="8">G-protein coupled receptors family 1 profile domain-containing protein</fullName>
    </recommendedName>
</protein>
<keyword evidence="10" id="KW-1185">Reference proteome</keyword>
<evidence type="ECO:0000256" key="4">
    <source>
        <dbReference type="ARBA" id="ARBA00022989"/>
    </source>
</evidence>
<feature type="transmembrane region" description="Helical" evidence="7">
    <location>
        <begin position="199"/>
        <end position="220"/>
    </location>
</feature>
<dbReference type="InterPro" id="IPR052954">
    <property type="entry name" value="GPCR-Ligand_Int"/>
</dbReference>
<dbReference type="CDD" id="cd14978">
    <property type="entry name" value="7tmA_FMRFamide_R-like"/>
    <property type="match status" value="1"/>
</dbReference>
<dbReference type="PANTHER" id="PTHR46641">
    <property type="entry name" value="FMRFAMIDE RECEPTOR-RELATED"/>
    <property type="match status" value="1"/>
</dbReference>
<dbReference type="Pfam" id="PF00001">
    <property type="entry name" value="7tm_1"/>
    <property type="match status" value="1"/>
</dbReference>
<feature type="transmembrane region" description="Helical" evidence="7">
    <location>
        <begin position="123"/>
        <end position="141"/>
    </location>
</feature>
<evidence type="ECO:0000256" key="2">
    <source>
        <dbReference type="ARBA" id="ARBA00010663"/>
    </source>
</evidence>
<feature type="transmembrane region" description="Helical" evidence="7">
    <location>
        <begin position="6"/>
        <end position="31"/>
    </location>
</feature>
<evidence type="ECO:0000256" key="6">
    <source>
        <dbReference type="SAM" id="MobiDB-lite"/>
    </source>
</evidence>
<feature type="transmembrane region" description="Helical" evidence="7">
    <location>
        <begin position="258"/>
        <end position="276"/>
    </location>
</feature>
<dbReference type="InterPro" id="IPR017452">
    <property type="entry name" value="GPCR_Rhodpsn_7TM"/>
</dbReference>
<accession>A0ABP1Q5E0</accession>
<evidence type="ECO:0000256" key="3">
    <source>
        <dbReference type="ARBA" id="ARBA00022692"/>
    </source>
</evidence>
<feature type="domain" description="G-protein coupled receptors family 1 profile" evidence="8">
    <location>
        <begin position="22"/>
        <end position="261"/>
    </location>
</feature>
<keyword evidence="3 7" id="KW-0812">Transmembrane</keyword>
<organism evidence="9 10">
    <name type="scientific">Orchesella dallaii</name>
    <dbReference type="NCBI Taxonomy" id="48710"/>
    <lineage>
        <taxon>Eukaryota</taxon>
        <taxon>Metazoa</taxon>
        <taxon>Ecdysozoa</taxon>
        <taxon>Arthropoda</taxon>
        <taxon>Hexapoda</taxon>
        <taxon>Collembola</taxon>
        <taxon>Entomobryomorpha</taxon>
        <taxon>Entomobryoidea</taxon>
        <taxon>Orchesellidae</taxon>
        <taxon>Orchesellinae</taxon>
        <taxon>Orchesella</taxon>
    </lineage>
</organism>
<feature type="transmembrane region" description="Helical" evidence="7">
    <location>
        <begin position="153"/>
        <end position="178"/>
    </location>
</feature>
<dbReference type="PRINTS" id="PR00237">
    <property type="entry name" value="GPCRRHODOPSN"/>
</dbReference>
<evidence type="ECO:0000259" key="8">
    <source>
        <dbReference type="PROSITE" id="PS50262"/>
    </source>
</evidence>
<comment type="subcellular location">
    <subcellularLocation>
        <location evidence="1">Membrane</location>
    </subcellularLocation>
</comment>